<accession>A0A6J8AXC1</accession>
<feature type="coiled-coil region" evidence="2">
    <location>
        <begin position="119"/>
        <end position="211"/>
    </location>
</feature>
<dbReference type="PANTHER" id="PTHR25462:SF296">
    <property type="entry name" value="MEIOTIC P26, ISOFORM F"/>
    <property type="match status" value="1"/>
</dbReference>
<dbReference type="SUPFAM" id="SSF101898">
    <property type="entry name" value="NHL repeat"/>
    <property type="match status" value="1"/>
</dbReference>
<dbReference type="InterPro" id="IPR000315">
    <property type="entry name" value="Znf_B-box"/>
</dbReference>
<dbReference type="Gene3D" id="3.30.160.60">
    <property type="entry name" value="Classic Zinc Finger"/>
    <property type="match status" value="1"/>
</dbReference>
<keyword evidence="1" id="KW-0479">Metal-binding</keyword>
<dbReference type="AlphaFoldDB" id="A0A6J8AXC1"/>
<dbReference type="SUPFAM" id="SSF57845">
    <property type="entry name" value="B-box zinc-binding domain"/>
    <property type="match status" value="1"/>
</dbReference>
<dbReference type="PANTHER" id="PTHR25462">
    <property type="entry name" value="BONUS, ISOFORM C-RELATED"/>
    <property type="match status" value="1"/>
</dbReference>
<dbReference type="Gene3D" id="2.120.10.30">
    <property type="entry name" value="TolB, C-terminal domain"/>
    <property type="match status" value="1"/>
</dbReference>
<evidence type="ECO:0000256" key="1">
    <source>
        <dbReference type="PROSITE-ProRule" id="PRU00024"/>
    </source>
</evidence>
<evidence type="ECO:0000313" key="4">
    <source>
        <dbReference type="EMBL" id="CAC5373365.1"/>
    </source>
</evidence>
<feature type="domain" description="B box-type" evidence="3">
    <location>
        <begin position="11"/>
        <end position="54"/>
    </location>
</feature>
<dbReference type="EMBL" id="CACVKT020001887">
    <property type="protein sequence ID" value="CAC5373365.1"/>
    <property type="molecule type" value="Genomic_DNA"/>
</dbReference>
<protein>
    <recommendedName>
        <fullName evidence="3">B box-type domain-containing protein</fullName>
    </recommendedName>
</protein>
<dbReference type="InterPro" id="IPR011042">
    <property type="entry name" value="6-blade_b-propeller_TolB-like"/>
</dbReference>
<keyword evidence="1" id="KW-0863">Zinc-finger</keyword>
<name>A0A6J8AXC1_MYTCO</name>
<evidence type="ECO:0000256" key="2">
    <source>
        <dbReference type="SAM" id="Coils"/>
    </source>
</evidence>
<organism evidence="4 5">
    <name type="scientific">Mytilus coruscus</name>
    <name type="common">Sea mussel</name>
    <dbReference type="NCBI Taxonomy" id="42192"/>
    <lineage>
        <taxon>Eukaryota</taxon>
        <taxon>Metazoa</taxon>
        <taxon>Spiralia</taxon>
        <taxon>Lophotrochozoa</taxon>
        <taxon>Mollusca</taxon>
        <taxon>Bivalvia</taxon>
        <taxon>Autobranchia</taxon>
        <taxon>Pteriomorphia</taxon>
        <taxon>Mytilida</taxon>
        <taxon>Mytiloidea</taxon>
        <taxon>Mytilidae</taxon>
        <taxon>Mytilinae</taxon>
        <taxon>Mytilus</taxon>
    </lineage>
</organism>
<dbReference type="GO" id="GO:0008270">
    <property type="term" value="F:zinc ion binding"/>
    <property type="evidence" value="ECO:0007669"/>
    <property type="project" value="UniProtKB-KW"/>
</dbReference>
<dbReference type="PROSITE" id="PS50119">
    <property type="entry name" value="ZF_BBOX"/>
    <property type="match status" value="1"/>
</dbReference>
<keyword evidence="2" id="KW-0175">Coiled coil</keyword>
<evidence type="ECO:0000259" key="3">
    <source>
        <dbReference type="PROSITE" id="PS50119"/>
    </source>
</evidence>
<evidence type="ECO:0000313" key="5">
    <source>
        <dbReference type="Proteomes" id="UP000507470"/>
    </source>
</evidence>
<dbReference type="CDD" id="cd19757">
    <property type="entry name" value="Bbox1"/>
    <property type="match status" value="1"/>
</dbReference>
<reference evidence="4 5" key="1">
    <citation type="submission" date="2020-06" db="EMBL/GenBank/DDBJ databases">
        <authorList>
            <person name="Li R."/>
            <person name="Bekaert M."/>
        </authorList>
    </citation>
    <scope>NUCLEOTIDE SEQUENCE [LARGE SCALE GENOMIC DNA]</scope>
    <source>
        <strain evidence="5">wild</strain>
    </source>
</reference>
<keyword evidence="1" id="KW-0862">Zinc</keyword>
<dbReference type="Pfam" id="PF22586">
    <property type="entry name" value="ANCHR-like_BBOX"/>
    <property type="match status" value="1"/>
</dbReference>
<dbReference type="OrthoDB" id="6144944at2759"/>
<keyword evidence="5" id="KW-1185">Reference proteome</keyword>
<sequence>MASASGTLCGVCETQDVVRNAMVWCPECDEGLCTSCEKHHRASKSSRNHEVTSVTNYQQIPSSIASIKQYCPEHKKKYQHYCSQHEKPCCPLCLTTNHRKCDFLAIDEIIKTSKTSALFDIMEQSIQDMKNNIERIAKDRGQNLGEIQQQRQRFLTDIKEIRDKINKHLDKLEQEIKQNIQASEQNAKLQLDRLLSNISDHAKTIDELQKNISATKNFATDLQTFLGGKMFEAEIQKEEKFMQSLIEDGDLQQINLQCKIDDKMSDILSMLKIGEISVITKPPTITMTTERDKQAQQMVPTIPKTINDINPILVTRFKIYKGRKELGITGCTIMPKRKMVFVDRFNARLVIHNENGVFDCEIPVSLYPVDVTCIDENTVAITHNGAPYHIEVINIANKNIVKKIKTSNECYGITNKEGRMIFYELGRGIQTVDVTDESTVTTVVKFDGYHNWNYVTASKDKIYHTNPGTNTVTCYTGTGQKVWEYKDESIFKWIRGITIDNDSNVYVIYCRSNSVVVLSPDGKHARRLLGQENGIEYPCYIYFDKGRNILLVTNFMGPSFLYNIK</sequence>
<gene>
    <name evidence="4" type="ORF">MCOR_11166</name>
</gene>
<dbReference type="InterPro" id="IPR047153">
    <property type="entry name" value="TRIM45/56/19-like"/>
</dbReference>
<proteinExistence type="predicted"/>
<dbReference type="Proteomes" id="UP000507470">
    <property type="component" value="Unassembled WGS sequence"/>
</dbReference>